<evidence type="ECO:0008006" key="3">
    <source>
        <dbReference type="Google" id="ProtNLM"/>
    </source>
</evidence>
<dbReference type="InterPro" id="IPR013783">
    <property type="entry name" value="Ig-like_fold"/>
</dbReference>
<dbReference type="RefSeq" id="WP_249658629.1">
    <property type="nucleotide sequence ID" value="NZ_JAMFMA010000004.1"/>
</dbReference>
<proteinExistence type="predicted"/>
<evidence type="ECO:0000313" key="2">
    <source>
        <dbReference type="Proteomes" id="UP001203607"/>
    </source>
</evidence>
<dbReference type="EMBL" id="JAMFMA010000004">
    <property type="protein sequence ID" value="MCL6275445.1"/>
    <property type="molecule type" value="Genomic_DNA"/>
</dbReference>
<organism evidence="1 2">
    <name type="scientific">Flagellimonas spongiicola</name>
    <dbReference type="NCBI Taxonomy" id="2942208"/>
    <lineage>
        <taxon>Bacteria</taxon>
        <taxon>Pseudomonadati</taxon>
        <taxon>Bacteroidota</taxon>
        <taxon>Flavobacteriia</taxon>
        <taxon>Flavobacteriales</taxon>
        <taxon>Flavobacteriaceae</taxon>
        <taxon>Flagellimonas</taxon>
    </lineage>
</organism>
<keyword evidence="2" id="KW-1185">Reference proteome</keyword>
<gene>
    <name evidence="1" type="ORF">M3P19_15630</name>
</gene>
<name>A0ABT0PVN6_9FLAO</name>
<sequence length="232" mass="25250">MKSIGLKISVLGLVLGILACEDILEVPDISNQTVQVLAPVNGSVLTVNAIGLNWEEVEDATAYEIQIATPDFENATQLVLDSLVEVDSLDQVRTRIDQNLLNGNYEWRVKALNSGFETTYTVNGFQVNGDEDLDVIAPNTPQPVLPANGTTQAESEVNFSWTRTDVSGTAERDSIFIYSDESLQTLQTKGLGANKSYTANLADGTFYWQVRAYDAAGNESPISTTFNFTIGN</sequence>
<dbReference type="Proteomes" id="UP001203607">
    <property type="component" value="Unassembled WGS sequence"/>
</dbReference>
<reference evidence="1 2" key="1">
    <citation type="submission" date="2022-05" db="EMBL/GenBank/DDBJ databases">
        <authorList>
            <person name="Park J.-S."/>
        </authorList>
    </citation>
    <scope>NUCLEOTIDE SEQUENCE [LARGE SCALE GENOMIC DNA]</scope>
    <source>
        <strain evidence="1 2">2012CJ35-5</strain>
    </source>
</reference>
<comment type="caution">
    <text evidence="1">The sequence shown here is derived from an EMBL/GenBank/DDBJ whole genome shotgun (WGS) entry which is preliminary data.</text>
</comment>
<evidence type="ECO:0000313" key="1">
    <source>
        <dbReference type="EMBL" id="MCL6275445.1"/>
    </source>
</evidence>
<accession>A0ABT0PVN6</accession>
<dbReference type="PROSITE" id="PS51257">
    <property type="entry name" value="PROKAR_LIPOPROTEIN"/>
    <property type="match status" value="1"/>
</dbReference>
<dbReference type="Gene3D" id="2.60.40.10">
    <property type="entry name" value="Immunoglobulins"/>
    <property type="match status" value="2"/>
</dbReference>
<protein>
    <recommendedName>
        <fullName evidence="3">Fibronectin type-III domain-containing protein</fullName>
    </recommendedName>
</protein>